<feature type="domain" description="PTS EIIB type-1" evidence="13">
    <location>
        <begin position="476"/>
        <end position="556"/>
    </location>
</feature>
<feature type="transmembrane region" description="Helical" evidence="12">
    <location>
        <begin position="227"/>
        <end position="248"/>
    </location>
</feature>
<feature type="transmembrane region" description="Helical" evidence="12">
    <location>
        <begin position="194"/>
        <end position="215"/>
    </location>
</feature>
<dbReference type="InterPro" id="IPR013013">
    <property type="entry name" value="PTS_EIIC_1"/>
</dbReference>
<keyword evidence="6" id="KW-0598">Phosphotransferase system</keyword>
<feature type="transmembrane region" description="Helical" evidence="12">
    <location>
        <begin position="283"/>
        <end position="307"/>
    </location>
</feature>
<keyword evidence="3" id="KW-1003">Cell membrane</keyword>
<dbReference type="PANTHER" id="PTHR30009">
    <property type="entry name" value="CYTOCHROME C-TYPE SYNTHESIS PROTEIN AND PTS TRANSMEMBRANE COMPONENT"/>
    <property type="match status" value="1"/>
</dbReference>
<protein>
    <submittedName>
        <fullName evidence="15">PTS system N-acetylglucosamine-specific IIB component (Glc family) /PTS system N-acetylglucosamine-specific IIC component (Glc family)</fullName>
    </submittedName>
</protein>
<feature type="active site" description="Phosphocysteine intermediate; for EIIB activity" evidence="11">
    <location>
        <position position="498"/>
    </location>
</feature>
<keyword evidence="2" id="KW-0813">Transport</keyword>
<feature type="transmembrane region" description="Helical" evidence="12">
    <location>
        <begin position="12"/>
        <end position="30"/>
    </location>
</feature>
<evidence type="ECO:0000259" key="14">
    <source>
        <dbReference type="PROSITE" id="PS51103"/>
    </source>
</evidence>
<dbReference type="GO" id="GO:0008982">
    <property type="term" value="F:protein-N(PI)-phosphohistidine-sugar phosphotransferase activity"/>
    <property type="evidence" value="ECO:0007669"/>
    <property type="project" value="InterPro"/>
</dbReference>
<reference evidence="15 16" key="1">
    <citation type="submission" date="2019-03" db="EMBL/GenBank/DDBJ databases">
        <title>Genomic Encyclopedia of Type Strains, Phase IV (KMG-IV): sequencing the most valuable type-strain genomes for metagenomic binning, comparative biology and taxonomic classification.</title>
        <authorList>
            <person name="Goeker M."/>
        </authorList>
    </citation>
    <scope>NUCLEOTIDE SEQUENCE [LARGE SCALE GENOMIC DNA]</scope>
    <source>
        <strain evidence="15 16">DSM 25287</strain>
    </source>
</reference>
<dbReference type="SUPFAM" id="SSF55604">
    <property type="entry name" value="Glucose permease domain IIB"/>
    <property type="match status" value="2"/>
</dbReference>
<dbReference type="PANTHER" id="PTHR30009:SF4">
    <property type="entry name" value="PTS SYSTEM N-ACETYLGLUCOSAMINE-SPECIFIC EIICBA COMPONENT"/>
    <property type="match status" value="1"/>
</dbReference>
<evidence type="ECO:0000256" key="4">
    <source>
        <dbReference type="ARBA" id="ARBA00022597"/>
    </source>
</evidence>
<dbReference type="GO" id="GO:0009401">
    <property type="term" value="P:phosphoenolpyruvate-dependent sugar phosphotransferase system"/>
    <property type="evidence" value="ECO:0007669"/>
    <property type="project" value="UniProtKB-KW"/>
</dbReference>
<dbReference type="Pfam" id="PF00367">
    <property type="entry name" value="PTS_EIIB"/>
    <property type="match status" value="2"/>
</dbReference>
<dbReference type="InterPro" id="IPR036878">
    <property type="entry name" value="Glu_permease_IIB"/>
</dbReference>
<comment type="subcellular location">
    <subcellularLocation>
        <location evidence="1">Cell membrane</location>
        <topology evidence="1">Multi-pass membrane protein</topology>
    </subcellularLocation>
</comment>
<evidence type="ECO:0000256" key="8">
    <source>
        <dbReference type="ARBA" id="ARBA00022777"/>
    </source>
</evidence>
<comment type="caution">
    <text evidence="15">The sequence shown here is derived from an EMBL/GenBank/DDBJ whole genome shotgun (WGS) entry which is preliminary data.</text>
</comment>
<evidence type="ECO:0000256" key="9">
    <source>
        <dbReference type="ARBA" id="ARBA00022989"/>
    </source>
</evidence>
<feature type="transmembrane region" description="Helical" evidence="12">
    <location>
        <begin position="163"/>
        <end position="182"/>
    </location>
</feature>
<evidence type="ECO:0000313" key="16">
    <source>
        <dbReference type="Proteomes" id="UP000295765"/>
    </source>
</evidence>
<keyword evidence="8" id="KW-0418">Kinase</keyword>
<dbReference type="Proteomes" id="UP000295765">
    <property type="component" value="Unassembled WGS sequence"/>
</dbReference>
<evidence type="ECO:0000313" key="15">
    <source>
        <dbReference type="EMBL" id="TCO79729.1"/>
    </source>
</evidence>
<dbReference type="AlphaFoldDB" id="A0A4R2L6M1"/>
<dbReference type="GO" id="GO:0019866">
    <property type="term" value="C:organelle inner membrane"/>
    <property type="evidence" value="ECO:0007669"/>
    <property type="project" value="InterPro"/>
</dbReference>
<accession>A0A4R2L6M1</accession>
<feature type="transmembrane region" description="Helical" evidence="12">
    <location>
        <begin position="73"/>
        <end position="89"/>
    </location>
</feature>
<evidence type="ECO:0000256" key="1">
    <source>
        <dbReference type="ARBA" id="ARBA00004651"/>
    </source>
</evidence>
<dbReference type="Pfam" id="PF02378">
    <property type="entry name" value="PTS_EIIC"/>
    <property type="match status" value="1"/>
</dbReference>
<organism evidence="15 16">
    <name type="scientific">Plasticicumulans lactativorans</name>
    <dbReference type="NCBI Taxonomy" id="1133106"/>
    <lineage>
        <taxon>Bacteria</taxon>
        <taxon>Pseudomonadati</taxon>
        <taxon>Pseudomonadota</taxon>
        <taxon>Gammaproteobacteria</taxon>
        <taxon>Candidatus Competibacteraceae</taxon>
        <taxon>Plasticicumulans</taxon>
    </lineage>
</organism>
<evidence type="ECO:0000259" key="13">
    <source>
        <dbReference type="PROSITE" id="PS51098"/>
    </source>
</evidence>
<dbReference type="EMBL" id="SLWY01000017">
    <property type="protein sequence ID" value="TCO79729.1"/>
    <property type="molecule type" value="Genomic_DNA"/>
</dbReference>
<dbReference type="InterPro" id="IPR010974">
    <property type="entry name" value="PTS_IIBC_nag"/>
</dbReference>
<dbReference type="GO" id="GO:0015572">
    <property type="term" value="F:N-acetylglucosamine transmembrane transporter activity"/>
    <property type="evidence" value="ECO:0007669"/>
    <property type="project" value="InterPro"/>
</dbReference>
<dbReference type="GO" id="GO:0016301">
    <property type="term" value="F:kinase activity"/>
    <property type="evidence" value="ECO:0007669"/>
    <property type="project" value="UniProtKB-KW"/>
</dbReference>
<dbReference type="InterPro" id="IPR003352">
    <property type="entry name" value="PTS_EIIC"/>
</dbReference>
<dbReference type="OrthoDB" id="7571469at2"/>
<evidence type="ECO:0000256" key="7">
    <source>
        <dbReference type="ARBA" id="ARBA00022692"/>
    </source>
</evidence>
<dbReference type="PROSITE" id="PS51098">
    <property type="entry name" value="PTS_EIIB_TYPE_1"/>
    <property type="match status" value="2"/>
</dbReference>
<keyword evidence="5" id="KW-0808">Transferase</keyword>
<keyword evidence="7 12" id="KW-0812">Transmembrane</keyword>
<evidence type="ECO:0000256" key="10">
    <source>
        <dbReference type="ARBA" id="ARBA00023136"/>
    </source>
</evidence>
<evidence type="ECO:0000256" key="3">
    <source>
        <dbReference type="ARBA" id="ARBA00022475"/>
    </source>
</evidence>
<evidence type="ECO:0000256" key="6">
    <source>
        <dbReference type="ARBA" id="ARBA00022683"/>
    </source>
</evidence>
<feature type="transmembrane region" description="Helical" evidence="12">
    <location>
        <begin position="42"/>
        <end position="66"/>
    </location>
</feature>
<proteinExistence type="predicted"/>
<sequence>MSANRFAAIQQLGRTLMLPIAVLPIAGILLRLGQPDLLNISFMAQAGDAVFANLALLFAVGVAVGFAKENNGVAGLAGAVGYFVLVAAMKTIDAGINMGVLAGLIMGIVAGVLYNRYKDIALPEWLAFFGGKRFVPIASGLAALVLAVVFGFGWPPIQKGIDLIGHWLIGSGEIGLFIYGALNRLLLVTGLHHILNNLVWFVFGDFSVANEVIHGDLKRFFAGDPTAGAFMAGYFPVMMFGLPAACLAMYRNARPENKHLVGGVLLSMGLTSFFTGVTEPIEFSFLFLAPVLFGIHAVLTGVSMALMYALNVKAGFTFSGGAFDYVLSYGISTNSWLIVPVGLAYFAVYYGLFSFFIRRFDLATMGRETPQELAEENMDAPLDLAPATRAAGFVAALGGAANIRDVDACTTRLRLAVADNQQVREADLKALGAKGVVRPGAGAVQVIVGPGAEILADEVRATLKGATAPRPAPAAGTRAEKLIAALGGAANLKNVDACTTRLRLQVVDNALVRDAELKALGARGLIKPAPGSVQVVLGPIADTVAEEIRGTLKANA</sequence>
<gene>
    <name evidence="15" type="ORF">EV699_11738</name>
</gene>
<keyword evidence="4" id="KW-0762">Sugar transport</keyword>
<evidence type="ECO:0000256" key="11">
    <source>
        <dbReference type="PROSITE-ProRule" id="PRU00421"/>
    </source>
</evidence>
<keyword evidence="16" id="KW-1185">Reference proteome</keyword>
<feature type="transmembrane region" description="Helical" evidence="12">
    <location>
        <begin position="134"/>
        <end position="157"/>
    </location>
</feature>
<feature type="transmembrane region" description="Helical" evidence="12">
    <location>
        <begin position="337"/>
        <end position="357"/>
    </location>
</feature>
<feature type="transmembrane region" description="Helical" evidence="12">
    <location>
        <begin position="95"/>
        <end position="114"/>
    </location>
</feature>
<dbReference type="PROSITE" id="PS51103">
    <property type="entry name" value="PTS_EIIC_TYPE_1"/>
    <property type="match status" value="1"/>
</dbReference>
<evidence type="ECO:0000256" key="12">
    <source>
        <dbReference type="SAM" id="Phobius"/>
    </source>
</evidence>
<name>A0A4R2L6M1_9GAMM</name>
<feature type="transmembrane region" description="Helical" evidence="12">
    <location>
        <begin position="260"/>
        <end position="277"/>
    </location>
</feature>
<dbReference type="Gene3D" id="3.30.1360.60">
    <property type="entry name" value="Glucose permease domain IIB"/>
    <property type="match status" value="2"/>
</dbReference>
<dbReference type="NCBIfam" id="TIGR00826">
    <property type="entry name" value="EIIB_glc"/>
    <property type="match status" value="1"/>
</dbReference>
<dbReference type="GO" id="GO:0005886">
    <property type="term" value="C:plasma membrane"/>
    <property type="evidence" value="ECO:0007669"/>
    <property type="project" value="UniProtKB-SubCell"/>
</dbReference>
<dbReference type="InterPro" id="IPR018113">
    <property type="entry name" value="PTrfase_EIIB_Cys"/>
</dbReference>
<feature type="domain" description="PTS EIIB type-1" evidence="13">
    <location>
        <begin position="387"/>
        <end position="469"/>
    </location>
</feature>
<dbReference type="GO" id="GO:0015764">
    <property type="term" value="P:N-acetylglucosamine transport"/>
    <property type="evidence" value="ECO:0007669"/>
    <property type="project" value="TreeGrafter"/>
</dbReference>
<dbReference type="CDD" id="cd00212">
    <property type="entry name" value="PTS_IIB_glc"/>
    <property type="match status" value="2"/>
</dbReference>
<feature type="domain" description="PTS EIIC type-1" evidence="14">
    <location>
        <begin position="3"/>
        <end position="369"/>
    </location>
</feature>
<feature type="active site" description="Phosphocysteine intermediate; for EIIB activity" evidence="11">
    <location>
        <position position="409"/>
    </location>
</feature>
<evidence type="ECO:0000256" key="2">
    <source>
        <dbReference type="ARBA" id="ARBA00022448"/>
    </source>
</evidence>
<dbReference type="InterPro" id="IPR050429">
    <property type="entry name" value="PTS_Glucose_EIICBA"/>
</dbReference>
<dbReference type="InterPro" id="IPR001996">
    <property type="entry name" value="PTS_IIB_1"/>
</dbReference>
<dbReference type="RefSeq" id="WP_132544364.1">
    <property type="nucleotide sequence ID" value="NZ_SLWY01000017.1"/>
</dbReference>
<dbReference type="GO" id="GO:0090563">
    <property type="term" value="F:protein-phosphocysteine-sugar phosphotransferase activity"/>
    <property type="evidence" value="ECO:0007669"/>
    <property type="project" value="TreeGrafter"/>
</dbReference>
<evidence type="ECO:0000256" key="5">
    <source>
        <dbReference type="ARBA" id="ARBA00022679"/>
    </source>
</evidence>
<keyword evidence="10 12" id="KW-0472">Membrane</keyword>
<keyword evidence="9 12" id="KW-1133">Transmembrane helix</keyword>
<dbReference type="PROSITE" id="PS01035">
    <property type="entry name" value="PTS_EIIB_TYPE_1_CYS"/>
    <property type="match status" value="2"/>
</dbReference>
<dbReference type="NCBIfam" id="TIGR01998">
    <property type="entry name" value="PTS-II-BC-nag"/>
    <property type="match status" value="1"/>
</dbReference>